<keyword evidence="2" id="KW-1185">Reference proteome</keyword>
<reference evidence="1 2" key="1">
    <citation type="journal article" date="2019" name="Mol. Ecol. Resour.">
        <title>Improving Illumina assemblies with Hi-C and long reads: an example with the North African dromedary.</title>
        <authorList>
            <person name="Elbers J.P."/>
            <person name="Rogers M.F."/>
            <person name="Perelman P.L."/>
            <person name="Proskuryakova A.A."/>
            <person name="Serdyukova N.A."/>
            <person name="Johnson W.E."/>
            <person name="Horin P."/>
            <person name="Corander J."/>
            <person name="Murphy D."/>
            <person name="Burger P.A."/>
        </authorList>
    </citation>
    <scope>NUCLEOTIDE SEQUENCE [LARGE SCALE GENOMIC DNA]</scope>
    <source>
        <strain evidence="1">Drom800</strain>
        <tissue evidence="1">Blood</tissue>
    </source>
</reference>
<evidence type="ECO:0000313" key="1">
    <source>
        <dbReference type="EMBL" id="KAB1281807.1"/>
    </source>
</evidence>
<accession>A0A5N4EEK3</accession>
<name>A0A5N4EEK3_CAMDR</name>
<sequence length="127" mass="14013">MPSGEGWTACGQKCGRCCYYYKEVAEDKMDPVCSKKQIVFKLKDCGELCLRGRVPFQFKNGVGEIFTNPMTTEVSVQIIEEEMILEETTAECGKKRGYISIKQNGAPVQEVAVISGVCPGMQGNQLC</sequence>
<comment type="caution">
    <text evidence="1">The sequence shown here is derived from an EMBL/GenBank/DDBJ whole genome shotgun (WGS) entry which is preliminary data.</text>
</comment>
<gene>
    <name evidence="1" type="ORF">Cadr_000003960</name>
</gene>
<protein>
    <submittedName>
        <fullName evidence="1">Uncharacterized protein</fullName>
    </submittedName>
</protein>
<dbReference type="AlphaFoldDB" id="A0A5N4EEK3"/>
<organism evidence="1 2">
    <name type="scientific">Camelus dromedarius</name>
    <name type="common">Dromedary</name>
    <name type="synonym">Arabian camel</name>
    <dbReference type="NCBI Taxonomy" id="9838"/>
    <lineage>
        <taxon>Eukaryota</taxon>
        <taxon>Metazoa</taxon>
        <taxon>Chordata</taxon>
        <taxon>Craniata</taxon>
        <taxon>Vertebrata</taxon>
        <taxon>Euteleostomi</taxon>
        <taxon>Mammalia</taxon>
        <taxon>Eutheria</taxon>
        <taxon>Laurasiatheria</taxon>
        <taxon>Artiodactyla</taxon>
        <taxon>Tylopoda</taxon>
        <taxon>Camelidae</taxon>
        <taxon>Camelus</taxon>
    </lineage>
</organism>
<proteinExistence type="predicted"/>
<dbReference type="Proteomes" id="UP000299084">
    <property type="component" value="Unassembled WGS sequence"/>
</dbReference>
<dbReference type="EMBL" id="JWIN03000003">
    <property type="protein sequence ID" value="KAB1281807.1"/>
    <property type="molecule type" value="Genomic_DNA"/>
</dbReference>
<evidence type="ECO:0000313" key="2">
    <source>
        <dbReference type="Proteomes" id="UP000299084"/>
    </source>
</evidence>